<evidence type="ECO:0000256" key="4">
    <source>
        <dbReference type="SAM" id="MobiDB-lite"/>
    </source>
</evidence>
<dbReference type="Proteomes" id="UP000751190">
    <property type="component" value="Unassembled WGS sequence"/>
</dbReference>
<evidence type="ECO:0000256" key="2">
    <source>
        <dbReference type="ARBA" id="ARBA00023002"/>
    </source>
</evidence>
<accession>A0A8J5X6Z8</accession>
<evidence type="ECO:0000256" key="1">
    <source>
        <dbReference type="ARBA" id="ARBA00009219"/>
    </source>
</evidence>
<evidence type="ECO:0000259" key="5">
    <source>
        <dbReference type="Pfam" id="PF01073"/>
    </source>
</evidence>
<dbReference type="EMBL" id="JAGTXO010000073">
    <property type="protein sequence ID" value="KAG8457347.1"/>
    <property type="molecule type" value="Genomic_DNA"/>
</dbReference>
<keyword evidence="7" id="KW-1185">Reference proteome</keyword>
<dbReference type="AlphaFoldDB" id="A0A8J5X6Z8"/>
<comment type="similarity">
    <text evidence="1 3">Belongs to the 3-beta-HSD family.</text>
</comment>
<evidence type="ECO:0000313" key="7">
    <source>
        <dbReference type="Proteomes" id="UP000751190"/>
    </source>
</evidence>
<dbReference type="InterPro" id="IPR036291">
    <property type="entry name" value="NAD(P)-bd_dom_sf"/>
</dbReference>
<organism evidence="6 7">
    <name type="scientific">Diacronema lutheri</name>
    <name type="common">Unicellular marine alga</name>
    <name type="synonym">Monochrysis lutheri</name>
    <dbReference type="NCBI Taxonomy" id="2081491"/>
    <lineage>
        <taxon>Eukaryota</taxon>
        <taxon>Haptista</taxon>
        <taxon>Haptophyta</taxon>
        <taxon>Pavlovophyceae</taxon>
        <taxon>Pavlovales</taxon>
        <taxon>Pavlovaceae</taxon>
        <taxon>Diacronema</taxon>
    </lineage>
</organism>
<dbReference type="InterPro" id="IPR002225">
    <property type="entry name" value="3Beta_OHSteriod_DH/Estase"/>
</dbReference>
<feature type="domain" description="3-beta hydroxysteroid dehydrogenase/isomerase" evidence="5">
    <location>
        <begin position="35"/>
        <end position="290"/>
    </location>
</feature>
<feature type="region of interest" description="Disordered" evidence="4">
    <location>
        <begin position="1"/>
        <end position="25"/>
    </location>
</feature>
<dbReference type="GO" id="GO:0016616">
    <property type="term" value="F:oxidoreductase activity, acting on the CH-OH group of donors, NAD or NADP as acceptor"/>
    <property type="evidence" value="ECO:0007669"/>
    <property type="project" value="InterPro"/>
</dbReference>
<dbReference type="Pfam" id="PF01073">
    <property type="entry name" value="3Beta_HSD"/>
    <property type="match status" value="1"/>
</dbReference>
<dbReference type="SUPFAM" id="SSF51735">
    <property type="entry name" value="NAD(P)-binding Rossmann-fold domains"/>
    <property type="match status" value="1"/>
</dbReference>
<protein>
    <recommendedName>
        <fullName evidence="5">3-beta hydroxysteroid dehydrogenase/isomerase domain-containing protein</fullName>
    </recommendedName>
</protein>
<name>A0A8J5X6Z8_DIALT</name>
<sequence length="387" mass="41764">MATRTPSPDADPSKRPGLTEMVSKRAPRTGKKYVVLGTGNVGLTLVEALIARGETDVVGFDIVAPRRAPAKHFTFVCGDVAKYDDVRAALAGADVAFATFALIRYQERLAHDYPVSHAVNVVGTEHVIRACVEQSVPLLVQTSTSNVVLTAAQYGREDLDEAEPYCTAKTSPNHYGWTKAQAEQLVLAANGKPLASGKGVLTTVALRPCSGIFGPSDGMIAEGTLRNLHTKGSEAVVGTGRMDWLFCEDLVYAELLAERKMADEPSAIGGQALCVCADAPLPGYDFNLALQFYYDKLTGKKTTLTIAPIWLLYTIAFFVELYARLTHRKVPGDLAKLTPCMLDAATSSYACNGAKARRVLGFEPLYTFDEAAHRTVSLWLERQGGAE</sequence>
<evidence type="ECO:0000313" key="6">
    <source>
        <dbReference type="EMBL" id="KAG8457347.1"/>
    </source>
</evidence>
<comment type="caution">
    <text evidence="6">The sequence shown here is derived from an EMBL/GenBank/DDBJ whole genome shotgun (WGS) entry which is preliminary data.</text>
</comment>
<proteinExistence type="inferred from homology"/>
<keyword evidence="2 3" id="KW-0560">Oxidoreductase</keyword>
<dbReference type="PANTHER" id="PTHR43245">
    <property type="entry name" value="BIFUNCTIONAL POLYMYXIN RESISTANCE PROTEIN ARNA"/>
    <property type="match status" value="1"/>
</dbReference>
<dbReference type="OMA" id="YVENCTY"/>
<dbReference type="PANTHER" id="PTHR43245:SF51">
    <property type="entry name" value="SHORT CHAIN DEHYDROGENASE_REDUCTASE FAMILY 42E, MEMBER 2"/>
    <property type="match status" value="1"/>
</dbReference>
<reference evidence="6" key="1">
    <citation type="submission" date="2021-05" db="EMBL/GenBank/DDBJ databases">
        <title>The genome of the haptophyte Pavlova lutheri (Diacronema luteri, Pavlovales) - a model for lipid biosynthesis in eukaryotic algae.</title>
        <authorList>
            <person name="Hulatt C.J."/>
            <person name="Posewitz M.C."/>
        </authorList>
    </citation>
    <scope>NUCLEOTIDE SEQUENCE</scope>
    <source>
        <strain evidence="6">NIVA-4/92</strain>
    </source>
</reference>
<dbReference type="InterPro" id="IPR050177">
    <property type="entry name" value="Lipid_A_modif_metabolic_enz"/>
</dbReference>
<dbReference type="OrthoDB" id="10266976at2759"/>
<evidence type="ECO:0000256" key="3">
    <source>
        <dbReference type="RuleBase" id="RU004475"/>
    </source>
</evidence>
<gene>
    <name evidence="6" type="ORF">KFE25_014076</name>
</gene>
<dbReference type="Gene3D" id="3.40.50.720">
    <property type="entry name" value="NAD(P)-binding Rossmann-like Domain"/>
    <property type="match status" value="1"/>
</dbReference>
<dbReference type="GO" id="GO:0006694">
    <property type="term" value="P:steroid biosynthetic process"/>
    <property type="evidence" value="ECO:0007669"/>
    <property type="project" value="InterPro"/>
</dbReference>